<dbReference type="Pfam" id="PF00753">
    <property type="entry name" value="Lactamase_B"/>
    <property type="match status" value="1"/>
</dbReference>
<dbReference type="Gene3D" id="3.60.15.10">
    <property type="entry name" value="Ribonuclease Z/Hydroxyacylglutathione hydrolase-like"/>
    <property type="match status" value="1"/>
</dbReference>
<dbReference type="InterPro" id="IPR035681">
    <property type="entry name" value="ComA-like_MBL"/>
</dbReference>
<dbReference type="InterPro" id="IPR052159">
    <property type="entry name" value="Competence_DNA_uptake"/>
</dbReference>
<dbReference type="SUPFAM" id="SSF56281">
    <property type="entry name" value="Metallo-hydrolase/oxidoreductase"/>
    <property type="match status" value="1"/>
</dbReference>
<dbReference type="AlphaFoldDB" id="A0A9D1G7N0"/>
<proteinExistence type="predicted"/>
<reference evidence="2" key="1">
    <citation type="submission" date="2020-10" db="EMBL/GenBank/DDBJ databases">
        <authorList>
            <person name="Gilroy R."/>
        </authorList>
    </citation>
    <scope>NUCLEOTIDE SEQUENCE</scope>
    <source>
        <strain evidence="2">ChiHecec3B27-6122</strain>
    </source>
</reference>
<dbReference type="InterPro" id="IPR001279">
    <property type="entry name" value="Metallo-B-lactamas"/>
</dbReference>
<dbReference type="SMART" id="SM00849">
    <property type="entry name" value="Lactamase_B"/>
    <property type="match status" value="1"/>
</dbReference>
<feature type="domain" description="Metallo-beta-lactamase" evidence="1">
    <location>
        <begin position="70"/>
        <end position="265"/>
    </location>
</feature>
<dbReference type="CDD" id="cd07731">
    <property type="entry name" value="ComA-like_MBL-fold"/>
    <property type="match status" value="1"/>
</dbReference>
<protein>
    <submittedName>
        <fullName evidence="2">MBL fold metallo-hydrolase</fullName>
    </submittedName>
</protein>
<dbReference type="PANTHER" id="PTHR30619">
    <property type="entry name" value="DNA INTERNALIZATION/COMPETENCE PROTEIN COMEC/REC2"/>
    <property type="match status" value="1"/>
</dbReference>
<accession>A0A9D1G7N0</accession>
<gene>
    <name evidence="2" type="ORF">IAD42_10950</name>
</gene>
<dbReference type="InterPro" id="IPR036866">
    <property type="entry name" value="RibonucZ/Hydroxyglut_hydro"/>
</dbReference>
<comment type="caution">
    <text evidence="2">The sequence shown here is derived from an EMBL/GenBank/DDBJ whole genome shotgun (WGS) entry which is preliminary data.</text>
</comment>
<evidence type="ECO:0000259" key="1">
    <source>
        <dbReference type="SMART" id="SM00849"/>
    </source>
</evidence>
<sequence>MKGALFNMARRRKKGKKRDAAAGILIIAAALLVLLGSELGFIDLGGGSVDLTVTALPDSGLFAAYIDVGQGDSAFLACEGETMLIDAGISSEGDTVVDYLKSRGVTELDYVVCTHAHEDHCGGLDEVIENFDIGTLFAPYTEFDSSGAFTRFEDTAADRGLYVTVPAPGSEFTLGGAVFQFVGPVSDWDSDLNDSSLVIRVEFGDTAFLYTGDISSGALEDCALLGGYDISCSVLKLGHHGSSSSTDSGLLDLIRPQLAIACCGEGNSYGHPHEEVVGLLEERGITLLRTDRDGTIELVSDGETVSRAA</sequence>
<evidence type="ECO:0000313" key="3">
    <source>
        <dbReference type="Proteomes" id="UP000886876"/>
    </source>
</evidence>
<reference evidence="2" key="2">
    <citation type="journal article" date="2021" name="PeerJ">
        <title>Extensive microbial diversity within the chicken gut microbiome revealed by metagenomics and culture.</title>
        <authorList>
            <person name="Gilroy R."/>
            <person name="Ravi A."/>
            <person name="Getino M."/>
            <person name="Pursley I."/>
            <person name="Horton D.L."/>
            <person name="Alikhan N.F."/>
            <person name="Baker D."/>
            <person name="Gharbi K."/>
            <person name="Hall N."/>
            <person name="Watson M."/>
            <person name="Adriaenssens E.M."/>
            <person name="Foster-Nyarko E."/>
            <person name="Jarju S."/>
            <person name="Secka A."/>
            <person name="Antonio M."/>
            <person name="Oren A."/>
            <person name="Chaudhuri R.R."/>
            <person name="La Ragione R."/>
            <person name="Hildebrand F."/>
            <person name="Pallen M.J."/>
        </authorList>
    </citation>
    <scope>NUCLEOTIDE SEQUENCE</scope>
    <source>
        <strain evidence="2">ChiHecec3B27-6122</strain>
    </source>
</reference>
<dbReference type="PANTHER" id="PTHR30619:SF1">
    <property type="entry name" value="RECOMBINATION PROTEIN 2"/>
    <property type="match status" value="1"/>
</dbReference>
<evidence type="ECO:0000313" key="2">
    <source>
        <dbReference type="EMBL" id="HIS98482.1"/>
    </source>
</evidence>
<name>A0A9D1G7N0_9FIRM</name>
<dbReference type="EMBL" id="DVJS01000269">
    <property type="protein sequence ID" value="HIS98482.1"/>
    <property type="molecule type" value="Genomic_DNA"/>
</dbReference>
<dbReference type="Proteomes" id="UP000886876">
    <property type="component" value="Unassembled WGS sequence"/>
</dbReference>
<organism evidence="2 3">
    <name type="scientific">Candidatus Scatomorpha pullistercoris</name>
    <dbReference type="NCBI Taxonomy" id="2840929"/>
    <lineage>
        <taxon>Bacteria</taxon>
        <taxon>Bacillati</taxon>
        <taxon>Bacillota</taxon>
        <taxon>Clostridia</taxon>
        <taxon>Eubacteriales</taxon>
        <taxon>Candidatus Scatomorpha</taxon>
    </lineage>
</organism>